<evidence type="ECO:0000313" key="2">
    <source>
        <dbReference type="Proteomes" id="UP000007360"/>
    </source>
</evidence>
<dbReference type="AlphaFoldDB" id="K2QES0"/>
<dbReference type="EMBL" id="AMPO01000002">
    <property type="protein sequence ID" value="EKF86591.1"/>
    <property type="molecule type" value="Genomic_DNA"/>
</dbReference>
<name>K2QES0_METFP</name>
<reference evidence="1 2" key="1">
    <citation type="journal article" date="2012" name="J. Bacteriol.">
        <title>Draft genome sequence of Methanobacterium formicicum DSM 3637, an archaebacterium isolated from the methane producer amoeba Pelomyxa palustris.</title>
        <authorList>
            <person name="Gutierrez G."/>
        </authorList>
    </citation>
    <scope>NUCLEOTIDE SEQUENCE [LARGE SCALE GENOMIC DNA]</scope>
    <source>
        <strain evidence="2">DSM 3637 / PP1</strain>
    </source>
</reference>
<sequence>MSRKMIYQLRLECDNPDCNHSYNLKVPVNEEPPQYQPFKDWKCKNCGIGELIVTDMKKIE</sequence>
<dbReference type="Proteomes" id="UP000007360">
    <property type="component" value="Unassembled WGS sequence"/>
</dbReference>
<comment type="caution">
    <text evidence="1">The sequence shown here is derived from an EMBL/GenBank/DDBJ whole genome shotgun (WGS) entry which is preliminary data.</text>
</comment>
<keyword evidence="2" id="KW-1185">Reference proteome</keyword>
<gene>
    <name evidence="1" type="ORF">A994_03873</name>
</gene>
<accession>K2QES0</accession>
<dbReference type="RefSeq" id="WP_004029982.1">
    <property type="nucleotide sequence ID" value="NZ_AMPO01000002.1"/>
</dbReference>
<proteinExistence type="predicted"/>
<dbReference type="PATRIC" id="fig|1204725.3.peg.780"/>
<organism evidence="1 2">
    <name type="scientific">Methanobacterium formicicum (strain DSM 3637 / PP1)</name>
    <dbReference type="NCBI Taxonomy" id="1204725"/>
    <lineage>
        <taxon>Archaea</taxon>
        <taxon>Methanobacteriati</taxon>
        <taxon>Methanobacteriota</taxon>
        <taxon>Methanomada group</taxon>
        <taxon>Methanobacteria</taxon>
        <taxon>Methanobacteriales</taxon>
        <taxon>Methanobacteriaceae</taxon>
        <taxon>Methanobacterium</taxon>
    </lineage>
</organism>
<evidence type="ECO:0000313" key="1">
    <source>
        <dbReference type="EMBL" id="EKF86591.1"/>
    </source>
</evidence>
<protein>
    <submittedName>
        <fullName evidence="1">Uncharacterized protein</fullName>
    </submittedName>
</protein>